<dbReference type="RefSeq" id="WP_150472448.1">
    <property type="nucleotide sequence ID" value="NZ_BMVS01000003.1"/>
</dbReference>
<dbReference type="Pfam" id="PF08974">
    <property type="entry name" value="DUF1877"/>
    <property type="match status" value="1"/>
</dbReference>
<dbReference type="Proteomes" id="UP001631993">
    <property type="component" value="Unassembled WGS sequence"/>
</dbReference>
<reference evidence="1 2" key="1">
    <citation type="submission" date="2024-12" db="EMBL/GenBank/DDBJ databases">
        <title>Forecasting of Potato common scab and diversities of Pathogenic streptomyces spp. in china.</title>
        <authorList>
            <person name="Handique U."/>
            <person name="Wu J."/>
        </authorList>
    </citation>
    <scope>NUCLEOTIDE SEQUENCE [LARGE SCALE GENOMIC DNA]</scope>
    <source>
        <strain evidence="1 2">ZRIMU1585</strain>
    </source>
</reference>
<evidence type="ECO:0000313" key="2">
    <source>
        <dbReference type="Proteomes" id="UP001631993"/>
    </source>
</evidence>
<keyword evidence="2" id="KW-1185">Reference proteome</keyword>
<sequence length="164" mass="18344">MSAYFHFRAVPASALRNSTSWLRRLFDDDQDALRGRLRRHREEVLDDRYPDQQLLYADTPPEHADAGPGAHVVLGGQRVYSTGPKQSPFLLLTAAQTTRVAAFLAGSDFDDLWRPVRPELLSRYGGPAEEARTRAAFAAAHADLTAFYTTTARYGDAVVKWLHT</sequence>
<dbReference type="InterPro" id="IPR035944">
    <property type="entry name" value="YfbM-like_sf"/>
</dbReference>
<dbReference type="InterPro" id="IPR015068">
    <property type="entry name" value="DUF1877"/>
</dbReference>
<gene>
    <name evidence="1" type="ORF">ACKI1S_01840</name>
</gene>
<dbReference type="GeneID" id="93762554"/>
<evidence type="ECO:0000313" key="1">
    <source>
        <dbReference type="EMBL" id="MFM9644882.1"/>
    </source>
</evidence>
<dbReference type="EMBL" id="JBJVNE010000001">
    <property type="protein sequence ID" value="MFM9644882.1"/>
    <property type="molecule type" value="Genomic_DNA"/>
</dbReference>
<accession>A0ABW9IA23</accession>
<organism evidence="1 2">
    <name type="scientific">Streptomyces galilaeus</name>
    <dbReference type="NCBI Taxonomy" id="33899"/>
    <lineage>
        <taxon>Bacteria</taxon>
        <taxon>Bacillati</taxon>
        <taxon>Actinomycetota</taxon>
        <taxon>Actinomycetes</taxon>
        <taxon>Kitasatosporales</taxon>
        <taxon>Streptomycetaceae</taxon>
        <taxon>Streptomyces</taxon>
    </lineage>
</organism>
<protein>
    <submittedName>
        <fullName evidence="1">DUF1877 family protein</fullName>
    </submittedName>
</protein>
<comment type="caution">
    <text evidence="1">The sequence shown here is derived from an EMBL/GenBank/DDBJ whole genome shotgun (WGS) entry which is preliminary data.</text>
</comment>
<dbReference type="Gene3D" id="3.40.1760.10">
    <property type="entry name" value="YfbM-like super family"/>
    <property type="match status" value="1"/>
</dbReference>
<name>A0ABW9IA23_STRGJ</name>
<proteinExistence type="predicted"/>